<sequence length="79" mass="9117">MCTDHPTGLTVTQFKLNAWLLRLLQRRQPGYAFTKLPLIGSDSSVREDTATFKRHVKSLRKELIFATFDMKTGTLQINY</sequence>
<protein>
    <submittedName>
        <fullName evidence="1">Uncharacterized protein</fullName>
    </submittedName>
</protein>
<evidence type="ECO:0000313" key="1">
    <source>
        <dbReference type="EMBL" id="KAF0047223.1"/>
    </source>
</evidence>
<reference evidence="1 2" key="1">
    <citation type="submission" date="2019-06" db="EMBL/GenBank/DDBJ databases">
        <title>Draft genomes of female and male turbot (Scophthalmus maximus).</title>
        <authorList>
            <person name="Xu H."/>
            <person name="Xu X.-W."/>
            <person name="Shao C."/>
            <person name="Chen S."/>
        </authorList>
    </citation>
    <scope>NUCLEOTIDE SEQUENCE [LARGE SCALE GENOMIC DNA]</scope>
    <source>
        <strain evidence="1">Ysfricsl-2016a</strain>
        <tissue evidence="1">Blood</tissue>
    </source>
</reference>
<dbReference type="Proteomes" id="UP000438429">
    <property type="component" value="Unassembled WGS sequence"/>
</dbReference>
<organism evidence="1 2">
    <name type="scientific">Scophthalmus maximus</name>
    <name type="common">Turbot</name>
    <name type="synonym">Psetta maxima</name>
    <dbReference type="NCBI Taxonomy" id="52904"/>
    <lineage>
        <taxon>Eukaryota</taxon>
        <taxon>Metazoa</taxon>
        <taxon>Chordata</taxon>
        <taxon>Craniata</taxon>
        <taxon>Vertebrata</taxon>
        <taxon>Euteleostomi</taxon>
        <taxon>Actinopterygii</taxon>
        <taxon>Neopterygii</taxon>
        <taxon>Teleostei</taxon>
        <taxon>Neoteleostei</taxon>
        <taxon>Acanthomorphata</taxon>
        <taxon>Carangaria</taxon>
        <taxon>Pleuronectiformes</taxon>
        <taxon>Pleuronectoidei</taxon>
        <taxon>Scophthalmidae</taxon>
        <taxon>Scophthalmus</taxon>
    </lineage>
</organism>
<gene>
    <name evidence="1" type="ORF">F2P81_000856</name>
</gene>
<dbReference type="EMBL" id="VEVO01000001">
    <property type="protein sequence ID" value="KAF0047223.1"/>
    <property type="molecule type" value="Genomic_DNA"/>
</dbReference>
<name>A0A6A4TM55_SCOMX</name>
<dbReference type="AlphaFoldDB" id="A0A6A4TM55"/>
<evidence type="ECO:0000313" key="2">
    <source>
        <dbReference type="Proteomes" id="UP000438429"/>
    </source>
</evidence>
<proteinExistence type="predicted"/>
<accession>A0A6A4TM55</accession>
<comment type="caution">
    <text evidence="1">The sequence shown here is derived from an EMBL/GenBank/DDBJ whole genome shotgun (WGS) entry which is preliminary data.</text>
</comment>